<feature type="region of interest" description="Disordered" evidence="1">
    <location>
        <begin position="35"/>
        <end position="58"/>
    </location>
</feature>
<organism evidence="2 3">
    <name type="scientific">Solanum commersonii</name>
    <name type="common">Commerson's wild potato</name>
    <name type="synonym">Commerson's nightshade</name>
    <dbReference type="NCBI Taxonomy" id="4109"/>
    <lineage>
        <taxon>Eukaryota</taxon>
        <taxon>Viridiplantae</taxon>
        <taxon>Streptophyta</taxon>
        <taxon>Embryophyta</taxon>
        <taxon>Tracheophyta</taxon>
        <taxon>Spermatophyta</taxon>
        <taxon>Magnoliopsida</taxon>
        <taxon>eudicotyledons</taxon>
        <taxon>Gunneridae</taxon>
        <taxon>Pentapetalae</taxon>
        <taxon>asterids</taxon>
        <taxon>lamiids</taxon>
        <taxon>Solanales</taxon>
        <taxon>Solanaceae</taxon>
        <taxon>Solanoideae</taxon>
        <taxon>Solaneae</taxon>
        <taxon>Solanum</taxon>
    </lineage>
</organism>
<keyword evidence="3" id="KW-1185">Reference proteome</keyword>
<evidence type="ECO:0000313" key="2">
    <source>
        <dbReference type="EMBL" id="KAG5617243.1"/>
    </source>
</evidence>
<protein>
    <submittedName>
        <fullName evidence="2">Uncharacterized protein</fullName>
    </submittedName>
</protein>
<dbReference type="AlphaFoldDB" id="A0A9J5ZYV2"/>
<evidence type="ECO:0000313" key="3">
    <source>
        <dbReference type="Proteomes" id="UP000824120"/>
    </source>
</evidence>
<sequence>MEKHIIAYCEKINQVPLEDSWIVPLEILEREIPTPYVDPSKSGRSRTKRRRGVGESFPTRKNKCSKCKNIGHKRTTARFEMRHNYCNSEIITHSMEIIKHICSSIAMDVVIYEH</sequence>
<proteinExistence type="predicted"/>
<name>A0A9J5ZYV2_SOLCO</name>
<gene>
    <name evidence="2" type="ORF">H5410_017067</name>
</gene>
<reference evidence="2 3" key="1">
    <citation type="submission" date="2020-09" db="EMBL/GenBank/DDBJ databases">
        <title>De no assembly of potato wild relative species, Solanum commersonii.</title>
        <authorList>
            <person name="Cho K."/>
        </authorList>
    </citation>
    <scope>NUCLEOTIDE SEQUENCE [LARGE SCALE GENOMIC DNA]</scope>
    <source>
        <strain evidence="2">LZ3.2</strain>
        <tissue evidence="2">Leaf</tissue>
    </source>
</reference>
<accession>A0A9J5ZYV2</accession>
<dbReference type="Proteomes" id="UP000824120">
    <property type="component" value="Chromosome 3"/>
</dbReference>
<comment type="caution">
    <text evidence="2">The sequence shown here is derived from an EMBL/GenBank/DDBJ whole genome shotgun (WGS) entry which is preliminary data.</text>
</comment>
<dbReference type="EMBL" id="JACXVP010000003">
    <property type="protein sequence ID" value="KAG5617243.1"/>
    <property type="molecule type" value="Genomic_DNA"/>
</dbReference>
<evidence type="ECO:0000256" key="1">
    <source>
        <dbReference type="SAM" id="MobiDB-lite"/>
    </source>
</evidence>